<evidence type="ECO:0000313" key="1">
    <source>
        <dbReference type="EMBL" id="SHJ20622.1"/>
    </source>
</evidence>
<sequence length="164" mass="18702">MTIEEKIKRFGKRSDSIGGFRSKPLIELPYGLVRVELPRIEDANDQVVAVMKSQHPAFDIEKFSGNEITYFLLWLNDEVEKIAELEERFLSSDPEPAMLAAGVQRLNEFGAYATVDSLAGGDILKHEAIMQLPYYAVYQKLKLDKVNREIEKDYHNIIAGKAKR</sequence>
<dbReference type="Proteomes" id="UP000184335">
    <property type="component" value="Unassembled WGS sequence"/>
</dbReference>
<gene>
    <name evidence="1" type="ORF">SAMN05443429_11237</name>
</gene>
<dbReference type="STRING" id="1118202.SAMN05443429_11237"/>
<dbReference type="EMBL" id="FQYI01000012">
    <property type="protein sequence ID" value="SHJ20622.1"/>
    <property type="molecule type" value="Genomic_DNA"/>
</dbReference>
<organism evidence="1 2">
    <name type="scientific">Cruoricaptor ignavus</name>
    <dbReference type="NCBI Taxonomy" id="1118202"/>
    <lineage>
        <taxon>Bacteria</taxon>
        <taxon>Pseudomonadati</taxon>
        <taxon>Bacteroidota</taxon>
        <taxon>Flavobacteriia</taxon>
        <taxon>Flavobacteriales</taxon>
        <taxon>Weeksellaceae</taxon>
        <taxon>Cruoricaptor</taxon>
    </lineage>
</organism>
<proteinExistence type="predicted"/>
<keyword evidence="2" id="KW-1185">Reference proteome</keyword>
<reference evidence="1 2" key="1">
    <citation type="submission" date="2016-11" db="EMBL/GenBank/DDBJ databases">
        <authorList>
            <person name="Jaros S."/>
            <person name="Januszkiewicz K."/>
            <person name="Wedrychowicz H."/>
        </authorList>
    </citation>
    <scope>NUCLEOTIDE SEQUENCE [LARGE SCALE GENOMIC DNA]</scope>
    <source>
        <strain evidence="1 2">DSM 25479</strain>
    </source>
</reference>
<accession>A0A1M6HEJ6</accession>
<dbReference type="AlphaFoldDB" id="A0A1M6HEJ6"/>
<protein>
    <submittedName>
        <fullName evidence="1">Uncharacterized protein</fullName>
    </submittedName>
</protein>
<evidence type="ECO:0000313" key="2">
    <source>
        <dbReference type="Proteomes" id="UP000184335"/>
    </source>
</evidence>
<name>A0A1M6HEJ6_9FLAO</name>
<dbReference type="RefSeq" id="WP_073180864.1">
    <property type="nucleotide sequence ID" value="NZ_FQYI01000012.1"/>
</dbReference>
<dbReference type="OrthoDB" id="1444185at2"/>